<dbReference type="CDD" id="cd07012">
    <property type="entry name" value="PBP2_Bug_TTT"/>
    <property type="match status" value="1"/>
</dbReference>
<dbReference type="Gene3D" id="3.40.190.10">
    <property type="entry name" value="Periplasmic binding protein-like II"/>
    <property type="match status" value="1"/>
</dbReference>
<dbReference type="PATRIC" id="fig|742737.3.peg.4875"/>
<keyword evidence="2" id="KW-0732">Signal</keyword>
<reference evidence="3 4" key="1">
    <citation type="submission" date="2011-08" db="EMBL/GenBank/DDBJ databases">
        <title>The Genome Sequence of Clostridium hathewayi WAL-18680.</title>
        <authorList>
            <consortium name="The Broad Institute Genome Sequencing Platform"/>
            <person name="Earl A."/>
            <person name="Ward D."/>
            <person name="Feldgarden M."/>
            <person name="Gevers D."/>
            <person name="Finegold S.M."/>
            <person name="Summanen P.H."/>
            <person name="Molitoris D.R."/>
            <person name="Song M."/>
            <person name="Daigneault M."/>
            <person name="Allen-Vercoe E."/>
            <person name="Young S.K."/>
            <person name="Zeng Q."/>
            <person name="Gargeya S."/>
            <person name="Fitzgerald M."/>
            <person name="Haas B."/>
            <person name="Abouelleil A."/>
            <person name="Alvarado L."/>
            <person name="Arachchi H.M."/>
            <person name="Berlin A."/>
            <person name="Brown A."/>
            <person name="Chapman S.B."/>
            <person name="Chen Z."/>
            <person name="Dunbar C."/>
            <person name="Freedman E."/>
            <person name="Gearin G."/>
            <person name="Gellesch M."/>
            <person name="Goldberg J."/>
            <person name="Griggs A."/>
            <person name="Gujja S."/>
            <person name="Heiman D."/>
            <person name="Howarth C."/>
            <person name="Larson L."/>
            <person name="Lui A."/>
            <person name="MacDonald P.J.P."/>
            <person name="Montmayeur A."/>
            <person name="Murphy C."/>
            <person name="Neiman D."/>
            <person name="Pearson M."/>
            <person name="Priest M."/>
            <person name="Roberts A."/>
            <person name="Saif S."/>
            <person name="Shea T."/>
            <person name="Shenoy N."/>
            <person name="Sisk P."/>
            <person name="Stolte C."/>
            <person name="Sykes S."/>
            <person name="Wortman J."/>
            <person name="Nusbaum C."/>
            <person name="Birren B."/>
        </authorList>
    </citation>
    <scope>NUCLEOTIDE SEQUENCE [LARGE SCALE GENOMIC DNA]</scope>
    <source>
        <strain evidence="3 4">WAL-18680</strain>
    </source>
</reference>
<name>G5IN15_9FIRM</name>
<comment type="similarity">
    <text evidence="1">Belongs to the UPF0065 (bug) family.</text>
</comment>
<feature type="chain" id="PRO_5039200996" description="Tripartite tricarboxylate transporter substrate binding protein" evidence="2">
    <location>
        <begin position="20"/>
        <end position="354"/>
    </location>
</feature>
<gene>
    <name evidence="3" type="ORF">HMPREF9473_04893</name>
</gene>
<dbReference type="AlphaFoldDB" id="G5IN15"/>
<dbReference type="EMBL" id="ADLN01000127">
    <property type="protein sequence ID" value="EHI56986.1"/>
    <property type="molecule type" value="Genomic_DNA"/>
</dbReference>
<evidence type="ECO:0000313" key="3">
    <source>
        <dbReference type="EMBL" id="EHI56986.1"/>
    </source>
</evidence>
<keyword evidence="4" id="KW-1185">Reference proteome</keyword>
<evidence type="ECO:0008006" key="5">
    <source>
        <dbReference type="Google" id="ProtNLM"/>
    </source>
</evidence>
<proteinExistence type="inferred from homology"/>
<dbReference type="Gene3D" id="3.40.190.150">
    <property type="entry name" value="Bordetella uptake gene, domain 1"/>
    <property type="match status" value="1"/>
</dbReference>
<dbReference type="PANTHER" id="PTHR42928:SF5">
    <property type="entry name" value="BLR1237 PROTEIN"/>
    <property type="match status" value="1"/>
</dbReference>
<comment type="caution">
    <text evidence="3">The sequence shown here is derived from an EMBL/GenBank/DDBJ whole genome shotgun (WGS) entry which is preliminary data.</text>
</comment>
<sequence length="354" mass="37772">MKKMIAFALSAVMVMGLTACSSGTQTTQTEPAKTETAATAETAKQEAGENAESGEAAVWPIGTVTVVVPAAAGSTLDLNARIMTTYLQNKTGCPFVVTNDVTGNGTVAYETVRNAKPDGSTLLFTQNLFIQARGGIYNQEPWDNFEVVGDGGENTEAYILVAKSGKEYSNWEEFAEYAKAHPGELVAGIQNGGQAHMLQAILGEQAGLEFQMVEAGSSADKITGILGGYIDVAFVSTPTGAGYVEAGDLIGLMTTTPERSTFNSEWPTSAELGYPDVKILTRTSWFVPKGMDAQLKEAINSAFAGMETDADVEEQLGKLSIKYTHYSIEESENLVKESDELLKEGYKLMEASQS</sequence>
<dbReference type="InterPro" id="IPR005064">
    <property type="entry name" value="BUG"/>
</dbReference>
<dbReference type="Proteomes" id="UP000005384">
    <property type="component" value="Unassembled WGS sequence"/>
</dbReference>
<dbReference type="SUPFAM" id="SSF53850">
    <property type="entry name" value="Periplasmic binding protein-like II"/>
    <property type="match status" value="1"/>
</dbReference>
<dbReference type="PIRSF" id="PIRSF017082">
    <property type="entry name" value="YflP"/>
    <property type="match status" value="1"/>
</dbReference>
<protein>
    <recommendedName>
        <fullName evidence="5">Tripartite tricarboxylate transporter substrate binding protein</fullName>
    </recommendedName>
</protein>
<dbReference type="Pfam" id="PF03401">
    <property type="entry name" value="TctC"/>
    <property type="match status" value="1"/>
</dbReference>
<feature type="signal peptide" evidence="2">
    <location>
        <begin position="1"/>
        <end position="19"/>
    </location>
</feature>
<evidence type="ECO:0000256" key="2">
    <source>
        <dbReference type="SAM" id="SignalP"/>
    </source>
</evidence>
<dbReference type="PANTHER" id="PTHR42928">
    <property type="entry name" value="TRICARBOXYLATE-BINDING PROTEIN"/>
    <property type="match status" value="1"/>
</dbReference>
<organism evidence="3 4">
    <name type="scientific">Hungatella hathewayi WAL-18680</name>
    <dbReference type="NCBI Taxonomy" id="742737"/>
    <lineage>
        <taxon>Bacteria</taxon>
        <taxon>Bacillati</taxon>
        <taxon>Bacillota</taxon>
        <taxon>Clostridia</taxon>
        <taxon>Lachnospirales</taxon>
        <taxon>Lachnospiraceae</taxon>
        <taxon>Hungatella</taxon>
    </lineage>
</organism>
<dbReference type="PROSITE" id="PS51257">
    <property type="entry name" value="PROKAR_LIPOPROTEIN"/>
    <property type="match status" value="1"/>
</dbReference>
<evidence type="ECO:0000313" key="4">
    <source>
        <dbReference type="Proteomes" id="UP000005384"/>
    </source>
</evidence>
<dbReference type="InterPro" id="IPR042100">
    <property type="entry name" value="Bug_dom1"/>
</dbReference>
<dbReference type="RefSeq" id="WP_006782881.1">
    <property type="nucleotide sequence ID" value="NZ_CP040506.1"/>
</dbReference>
<accession>G5IN15</accession>
<evidence type="ECO:0000256" key="1">
    <source>
        <dbReference type="ARBA" id="ARBA00006987"/>
    </source>
</evidence>
<dbReference type="HOGENOM" id="CLU_045683_1_1_9"/>